<feature type="region of interest" description="Disordered" evidence="1">
    <location>
        <begin position="201"/>
        <end position="248"/>
    </location>
</feature>
<accession>A0A7X0NWS8</accession>
<evidence type="ECO:0008006" key="4">
    <source>
        <dbReference type="Google" id="ProtNLM"/>
    </source>
</evidence>
<evidence type="ECO:0000256" key="1">
    <source>
        <dbReference type="SAM" id="MobiDB-lite"/>
    </source>
</evidence>
<organism evidence="2 3">
    <name type="scientific">Nonomuraea rubra</name>
    <dbReference type="NCBI Taxonomy" id="46180"/>
    <lineage>
        <taxon>Bacteria</taxon>
        <taxon>Bacillati</taxon>
        <taxon>Actinomycetota</taxon>
        <taxon>Actinomycetes</taxon>
        <taxon>Streptosporangiales</taxon>
        <taxon>Streptosporangiaceae</taxon>
        <taxon>Nonomuraea</taxon>
    </lineage>
</organism>
<evidence type="ECO:0000313" key="3">
    <source>
        <dbReference type="Proteomes" id="UP000565579"/>
    </source>
</evidence>
<name>A0A7X0NWS8_9ACTN</name>
<reference evidence="2 3" key="1">
    <citation type="submission" date="2020-08" db="EMBL/GenBank/DDBJ databases">
        <title>Sequencing the genomes of 1000 actinobacteria strains.</title>
        <authorList>
            <person name="Klenk H.-P."/>
        </authorList>
    </citation>
    <scope>NUCLEOTIDE SEQUENCE [LARGE SCALE GENOMIC DNA]</scope>
    <source>
        <strain evidence="2 3">DSM 43768</strain>
    </source>
</reference>
<keyword evidence="3" id="KW-1185">Reference proteome</keyword>
<feature type="compositionally biased region" description="Basic and acidic residues" evidence="1">
    <location>
        <begin position="217"/>
        <end position="235"/>
    </location>
</feature>
<feature type="region of interest" description="Disordered" evidence="1">
    <location>
        <begin position="46"/>
        <end position="82"/>
    </location>
</feature>
<evidence type="ECO:0000313" key="2">
    <source>
        <dbReference type="EMBL" id="MBB6550879.1"/>
    </source>
</evidence>
<proteinExistence type="predicted"/>
<dbReference type="AlphaFoldDB" id="A0A7X0NWS8"/>
<dbReference type="EMBL" id="JACHMI010000001">
    <property type="protein sequence ID" value="MBB6550879.1"/>
    <property type="molecule type" value="Genomic_DNA"/>
</dbReference>
<dbReference type="Proteomes" id="UP000565579">
    <property type="component" value="Unassembled WGS sequence"/>
</dbReference>
<gene>
    <name evidence="2" type="ORF">HD593_005674</name>
</gene>
<comment type="caution">
    <text evidence="2">The sequence shown here is derived from an EMBL/GenBank/DDBJ whole genome shotgun (WGS) entry which is preliminary data.</text>
</comment>
<sequence length="266" mass="29076">MEMVAKFPAAAQMLTSLSAPLGLQEARGPGDRMTLMAMTKPLITADEAPKPPAAEPTGDEHPPSWRSRWSAGGHRPRRGRKPQLTDAELLTLAVAQVLLGIHSETRWLRYVPEHLPGAFAYLPGQSGYNKRLDKTLPLFKRVIWALAQDTDLWTGPVWSADSTPVECGRSRPHQPALEPGRLGRLRLLPLPLMLVLGPAPASDLHPRPTCRSPGPGDPEHRRTPSPDGPVRERPAPARRPARALPRHRLVRAGHHLDGLGGFHAAP</sequence>
<dbReference type="RefSeq" id="WP_185105072.1">
    <property type="nucleotide sequence ID" value="NZ_JBHMCK010000051.1"/>
</dbReference>
<feature type="compositionally biased region" description="Basic residues" evidence="1">
    <location>
        <begin position="239"/>
        <end position="248"/>
    </location>
</feature>
<protein>
    <recommendedName>
        <fullName evidence="4">Transposase</fullName>
    </recommendedName>
</protein>